<keyword evidence="3" id="KW-1185">Reference proteome</keyword>
<feature type="region of interest" description="Disordered" evidence="1">
    <location>
        <begin position="74"/>
        <end position="104"/>
    </location>
</feature>
<evidence type="ECO:0000313" key="2">
    <source>
        <dbReference type="EMBL" id="CAG8841836.1"/>
    </source>
</evidence>
<feature type="non-terminal residue" evidence="2">
    <location>
        <position position="1"/>
    </location>
</feature>
<feature type="compositionally biased region" description="Low complexity" evidence="1">
    <location>
        <begin position="1"/>
        <end position="15"/>
    </location>
</feature>
<reference evidence="2 3" key="1">
    <citation type="submission" date="2021-06" db="EMBL/GenBank/DDBJ databases">
        <authorList>
            <person name="Kallberg Y."/>
            <person name="Tangrot J."/>
            <person name="Rosling A."/>
        </authorList>
    </citation>
    <scope>NUCLEOTIDE SEQUENCE [LARGE SCALE GENOMIC DNA]</scope>
    <source>
        <strain evidence="2 3">120-4 pot B 10/14</strain>
    </source>
</reference>
<accession>A0ABN7WW75</accession>
<gene>
    <name evidence="2" type="ORF">GMARGA_LOCUS35656</name>
</gene>
<organism evidence="2 3">
    <name type="scientific">Gigaspora margarita</name>
    <dbReference type="NCBI Taxonomy" id="4874"/>
    <lineage>
        <taxon>Eukaryota</taxon>
        <taxon>Fungi</taxon>
        <taxon>Fungi incertae sedis</taxon>
        <taxon>Mucoromycota</taxon>
        <taxon>Glomeromycotina</taxon>
        <taxon>Glomeromycetes</taxon>
        <taxon>Diversisporales</taxon>
        <taxon>Gigasporaceae</taxon>
        <taxon>Gigaspora</taxon>
    </lineage>
</organism>
<evidence type="ECO:0000313" key="3">
    <source>
        <dbReference type="Proteomes" id="UP000789901"/>
    </source>
</evidence>
<comment type="caution">
    <text evidence="2">The sequence shown here is derived from an EMBL/GenBank/DDBJ whole genome shotgun (WGS) entry which is preliminary data.</text>
</comment>
<protein>
    <submittedName>
        <fullName evidence="2">18566_t:CDS:1</fullName>
    </submittedName>
</protein>
<evidence type="ECO:0000256" key="1">
    <source>
        <dbReference type="SAM" id="MobiDB-lite"/>
    </source>
</evidence>
<feature type="region of interest" description="Disordered" evidence="1">
    <location>
        <begin position="1"/>
        <end position="24"/>
    </location>
</feature>
<name>A0ABN7WW75_GIGMA</name>
<proteinExistence type="predicted"/>
<sequence>TETNNMEINMNNMEEQTQASQNTNSTKVEMINSTENNLIILEMQMTATKTTQLGDTEWLYLEGFIPVVNKRSTVSKKNKQTNKSRFQEAENRPFLYGKKGRDHD</sequence>
<dbReference type="Proteomes" id="UP000789901">
    <property type="component" value="Unassembled WGS sequence"/>
</dbReference>
<dbReference type="EMBL" id="CAJVQB010067052">
    <property type="protein sequence ID" value="CAG8841836.1"/>
    <property type="molecule type" value="Genomic_DNA"/>
</dbReference>